<dbReference type="AlphaFoldDB" id="A0A9X4KJQ4"/>
<evidence type="ECO:0000313" key="6">
    <source>
        <dbReference type="Proteomes" id="UP001153387"/>
    </source>
</evidence>
<gene>
    <name evidence="5" type="primary">nagZ</name>
    <name evidence="5" type="ORF">OMP38_22525</name>
</gene>
<proteinExistence type="inferred from homology"/>
<evidence type="ECO:0000256" key="1">
    <source>
        <dbReference type="ARBA" id="ARBA00005336"/>
    </source>
</evidence>
<reference evidence="5 6" key="1">
    <citation type="submission" date="2022-10" db="EMBL/GenBank/DDBJ databases">
        <title>Comparative genomic analysis of Cohnella hashimotonis sp. nov., isolated from the International Space Station.</title>
        <authorList>
            <person name="Simpson A."/>
            <person name="Venkateswaran K."/>
        </authorList>
    </citation>
    <scope>NUCLEOTIDE SEQUENCE [LARGE SCALE GENOMIC DNA]</scope>
    <source>
        <strain evidence="5 6">DSM 18997</strain>
    </source>
</reference>
<dbReference type="InterPro" id="IPR050226">
    <property type="entry name" value="NagZ_Beta-hexosaminidase"/>
</dbReference>
<feature type="domain" description="Glycoside hydrolase family 3 N-terminal" evidence="4">
    <location>
        <begin position="3"/>
        <end position="326"/>
    </location>
</feature>
<dbReference type="EMBL" id="JAPDHZ010000004">
    <property type="protein sequence ID" value="MDG0793313.1"/>
    <property type="molecule type" value="Genomic_DNA"/>
</dbReference>
<dbReference type="GO" id="GO:0004563">
    <property type="term" value="F:beta-N-acetylhexosaminidase activity"/>
    <property type="evidence" value="ECO:0007669"/>
    <property type="project" value="UniProtKB-EC"/>
</dbReference>
<accession>A0A9X4KJQ4</accession>
<dbReference type="RefSeq" id="WP_277567114.1">
    <property type="nucleotide sequence ID" value="NZ_JAPDHZ010000004.1"/>
</dbReference>
<dbReference type="Pfam" id="PF00933">
    <property type="entry name" value="Glyco_hydro_3"/>
    <property type="match status" value="1"/>
</dbReference>
<keyword evidence="3 5" id="KW-0326">Glycosidase</keyword>
<dbReference type="Gene3D" id="3.20.20.300">
    <property type="entry name" value="Glycoside hydrolase, family 3, N-terminal domain"/>
    <property type="match status" value="1"/>
</dbReference>
<comment type="similarity">
    <text evidence="1">Belongs to the glycosyl hydrolase 3 family.</text>
</comment>
<evidence type="ECO:0000256" key="3">
    <source>
        <dbReference type="ARBA" id="ARBA00023295"/>
    </source>
</evidence>
<dbReference type="Proteomes" id="UP001153387">
    <property type="component" value="Unassembled WGS sequence"/>
</dbReference>
<dbReference type="InterPro" id="IPR001764">
    <property type="entry name" value="Glyco_hydro_3_N"/>
</dbReference>
<dbReference type="EC" id="3.2.1.52" evidence="5"/>
<evidence type="ECO:0000313" key="5">
    <source>
        <dbReference type="EMBL" id="MDG0793313.1"/>
    </source>
</evidence>
<comment type="caution">
    <text evidence="5">The sequence shown here is derived from an EMBL/GenBank/DDBJ whole genome shotgun (WGS) entry which is preliminary data.</text>
</comment>
<evidence type="ECO:0000256" key="2">
    <source>
        <dbReference type="ARBA" id="ARBA00022801"/>
    </source>
</evidence>
<dbReference type="GO" id="GO:0005975">
    <property type="term" value="P:carbohydrate metabolic process"/>
    <property type="evidence" value="ECO:0007669"/>
    <property type="project" value="InterPro"/>
</dbReference>
<sequence>MSLEEKIGQMILAGFEGTAAPDASTLRMIREDRIGGVILYKDNIADASKTVKLINAIKAANAKAGNVPIFVSVDQEGGKVSRLPSSYKKIPEAAVVGKTGDEKLATRMGELLAREVSSAGFNVDFAPVLDINSNPDNPVIGTRSFGTTADIATRMGLAAMRGLREEGVVSVVKHFPGHGDTAVDSHLDLPVLNKTAEQLAKLEWVPFQAAIGEQADAVMVAHILFPKIDPDAPASFSKVIIGDQLRGKLGYKGVVITDDMTMGAIAKHYDLADAAVKSVSAGSDILLVAHGYDVERKVYKALLNAVKGGKLTEARIDESVTRILTLKSRYKLSDAATAMPELQKLNADIGSWLDDVANANR</sequence>
<organism evidence="5 6">
    <name type="scientific">Cohnella ginsengisoli</name>
    <dbReference type="NCBI Taxonomy" id="425004"/>
    <lineage>
        <taxon>Bacteria</taxon>
        <taxon>Bacillati</taxon>
        <taxon>Bacillota</taxon>
        <taxon>Bacilli</taxon>
        <taxon>Bacillales</taxon>
        <taxon>Paenibacillaceae</taxon>
        <taxon>Cohnella</taxon>
    </lineage>
</organism>
<keyword evidence="6" id="KW-1185">Reference proteome</keyword>
<dbReference type="GO" id="GO:0009254">
    <property type="term" value="P:peptidoglycan turnover"/>
    <property type="evidence" value="ECO:0007669"/>
    <property type="project" value="TreeGrafter"/>
</dbReference>
<dbReference type="PANTHER" id="PTHR30480">
    <property type="entry name" value="BETA-HEXOSAMINIDASE-RELATED"/>
    <property type="match status" value="1"/>
</dbReference>
<keyword evidence="2 5" id="KW-0378">Hydrolase</keyword>
<dbReference type="InterPro" id="IPR036962">
    <property type="entry name" value="Glyco_hydro_3_N_sf"/>
</dbReference>
<dbReference type="NCBIfam" id="NF003740">
    <property type="entry name" value="PRK05337.1"/>
    <property type="match status" value="1"/>
</dbReference>
<dbReference type="PANTHER" id="PTHR30480:SF16">
    <property type="entry name" value="GLYCOSIDE HYDROLASE FAMILY 3 DOMAIN PROTEIN"/>
    <property type="match status" value="1"/>
</dbReference>
<dbReference type="InterPro" id="IPR017853">
    <property type="entry name" value="GH"/>
</dbReference>
<evidence type="ECO:0000259" key="4">
    <source>
        <dbReference type="Pfam" id="PF00933"/>
    </source>
</evidence>
<dbReference type="SUPFAM" id="SSF51445">
    <property type="entry name" value="(Trans)glycosidases"/>
    <property type="match status" value="1"/>
</dbReference>
<protein>
    <submittedName>
        <fullName evidence="5">Beta-N-acetylhexosaminidase</fullName>
        <ecNumber evidence="5">3.2.1.52</ecNumber>
    </submittedName>
</protein>
<name>A0A9X4KJQ4_9BACL</name>